<dbReference type="Gene3D" id="1.20.1250.20">
    <property type="entry name" value="MFS general substrate transporter like domains"/>
    <property type="match status" value="1"/>
</dbReference>
<sequence length="540" mass="57130">MLTDKDKPTSDPLGETSSCKSSVNDNSNLPPNSVHPSAEAFPPALEVLQLEEAPENAASIGVSKTTGNLKTTKGVLIAIVTCTAQFVDICFMSSVNIALPTMAKELNIASGNLPWIVSAYTLAFGGHLLLAGVLADRFGKRPVFCGGMLWLTIWSLAVSFAKSEVSLIIFRAFQGLGAAATVPSSIGLICTYFSGRDQNLVMVAFGGTGSFAFTFGVVFGGVLSGSIGWRYIFRILASLTAILAFSGWFIFPGERQTLASERKPSLDFAGAGLGTVSMILLVFAFSSSEMHGWNKAIVIAPLVLSVVTLGAFLFAERKVKNPIMPLQLWKTPGFAGTWFTALIFQAWWGACLYYLILIAQEVLLYSPLSTAVRCVPLGIASIITTFFVSSFVERFSVKMLLCASLLVGVVSNVPTALVRPETNYWASIFITCVLGGACTSVTYNVLAIALVASVPPSAKSLAGGLVNTAFQIGVAIGLAVCSIVQNSRSHGHPDETDPLARARSLTAGLWMATGFAGLSFLLALAFIKRSISVAAGPVTR</sequence>
<dbReference type="SUPFAM" id="SSF103473">
    <property type="entry name" value="MFS general substrate transporter"/>
    <property type="match status" value="1"/>
</dbReference>
<evidence type="ECO:0000256" key="7">
    <source>
        <dbReference type="SAM" id="Phobius"/>
    </source>
</evidence>
<feature type="transmembrane region" description="Helical" evidence="7">
    <location>
        <begin position="370"/>
        <end position="392"/>
    </location>
</feature>
<dbReference type="AlphaFoldDB" id="A0A8H3TRI3"/>
<evidence type="ECO:0000256" key="5">
    <source>
        <dbReference type="ARBA" id="ARBA00023136"/>
    </source>
</evidence>
<dbReference type="InterPro" id="IPR036259">
    <property type="entry name" value="MFS_trans_sf"/>
</dbReference>
<keyword evidence="3 7" id="KW-0812">Transmembrane</keyword>
<proteinExistence type="predicted"/>
<reference evidence="9" key="1">
    <citation type="submission" date="2020-07" db="EMBL/GenBank/DDBJ databases">
        <title>Draft Genome Sequence of a Deep-Sea Yeast, Naganishia (Cryptococcus) liquefaciens strain N6.</title>
        <authorList>
            <person name="Han Y.W."/>
            <person name="Kajitani R."/>
            <person name="Morimoto H."/>
            <person name="Parhat M."/>
            <person name="Tsubouchi H."/>
            <person name="Bakenova O."/>
            <person name="Ogata M."/>
            <person name="Argunhan B."/>
            <person name="Aoki R."/>
            <person name="Kajiwara S."/>
            <person name="Itoh T."/>
            <person name="Iwasaki H."/>
        </authorList>
    </citation>
    <scope>NUCLEOTIDE SEQUENCE</scope>
    <source>
        <strain evidence="9">N6</strain>
    </source>
</reference>
<comment type="subcellular location">
    <subcellularLocation>
        <location evidence="1">Membrane</location>
        <topology evidence="1">Multi-pass membrane protein</topology>
    </subcellularLocation>
</comment>
<comment type="caution">
    <text evidence="9">The sequence shown here is derived from an EMBL/GenBank/DDBJ whole genome shotgun (WGS) entry which is preliminary data.</text>
</comment>
<dbReference type="InterPro" id="IPR020846">
    <property type="entry name" value="MFS_dom"/>
</dbReference>
<feature type="transmembrane region" description="Helical" evidence="7">
    <location>
        <begin position="399"/>
        <end position="418"/>
    </location>
</feature>
<feature type="transmembrane region" description="Helical" evidence="7">
    <location>
        <begin position="142"/>
        <end position="161"/>
    </location>
</feature>
<feature type="transmembrane region" description="Helical" evidence="7">
    <location>
        <begin position="424"/>
        <end position="452"/>
    </location>
</feature>
<keyword evidence="4 7" id="KW-1133">Transmembrane helix</keyword>
<dbReference type="InterPro" id="IPR011701">
    <property type="entry name" value="MFS"/>
</dbReference>
<protein>
    <recommendedName>
        <fullName evidence="8">Major facilitator superfamily (MFS) profile domain-containing protein</fullName>
    </recommendedName>
</protein>
<feature type="transmembrane region" description="Helical" evidence="7">
    <location>
        <begin position="464"/>
        <end position="485"/>
    </location>
</feature>
<dbReference type="Gene3D" id="1.20.1720.10">
    <property type="entry name" value="Multidrug resistance protein D"/>
    <property type="match status" value="1"/>
</dbReference>
<feature type="transmembrane region" description="Helical" evidence="7">
    <location>
        <begin position="167"/>
        <end position="193"/>
    </location>
</feature>
<evidence type="ECO:0000256" key="2">
    <source>
        <dbReference type="ARBA" id="ARBA00022448"/>
    </source>
</evidence>
<evidence type="ECO:0000256" key="6">
    <source>
        <dbReference type="SAM" id="MobiDB-lite"/>
    </source>
</evidence>
<dbReference type="PROSITE" id="PS50850">
    <property type="entry name" value="MFS"/>
    <property type="match status" value="1"/>
</dbReference>
<dbReference type="EMBL" id="BLZA01000013">
    <property type="protein sequence ID" value="GHJ85828.1"/>
    <property type="molecule type" value="Genomic_DNA"/>
</dbReference>
<feature type="transmembrane region" description="Helical" evidence="7">
    <location>
        <begin position="505"/>
        <end position="527"/>
    </location>
</feature>
<dbReference type="GO" id="GO:0016020">
    <property type="term" value="C:membrane"/>
    <property type="evidence" value="ECO:0007669"/>
    <property type="project" value="UniProtKB-SubCell"/>
</dbReference>
<dbReference type="Proteomes" id="UP000620104">
    <property type="component" value="Unassembled WGS sequence"/>
</dbReference>
<feature type="transmembrane region" description="Helical" evidence="7">
    <location>
        <begin position="115"/>
        <end position="135"/>
    </location>
</feature>
<feature type="transmembrane region" description="Helical" evidence="7">
    <location>
        <begin position="231"/>
        <end position="253"/>
    </location>
</feature>
<feature type="region of interest" description="Disordered" evidence="6">
    <location>
        <begin position="1"/>
        <end position="36"/>
    </location>
</feature>
<organism evidence="9 10">
    <name type="scientific">Naganishia liquefaciens</name>
    <dbReference type="NCBI Taxonomy" id="104408"/>
    <lineage>
        <taxon>Eukaryota</taxon>
        <taxon>Fungi</taxon>
        <taxon>Dikarya</taxon>
        <taxon>Basidiomycota</taxon>
        <taxon>Agaricomycotina</taxon>
        <taxon>Tremellomycetes</taxon>
        <taxon>Filobasidiales</taxon>
        <taxon>Filobasidiaceae</taxon>
        <taxon>Naganishia</taxon>
    </lineage>
</organism>
<feature type="domain" description="Major facilitator superfamily (MFS) profile" evidence="8">
    <location>
        <begin position="74"/>
        <end position="531"/>
    </location>
</feature>
<evidence type="ECO:0000256" key="1">
    <source>
        <dbReference type="ARBA" id="ARBA00004141"/>
    </source>
</evidence>
<feature type="compositionally biased region" description="Polar residues" evidence="6">
    <location>
        <begin position="15"/>
        <end position="35"/>
    </location>
</feature>
<evidence type="ECO:0000313" key="10">
    <source>
        <dbReference type="Proteomes" id="UP000620104"/>
    </source>
</evidence>
<dbReference type="Pfam" id="PF07690">
    <property type="entry name" value="MFS_1"/>
    <property type="match status" value="1"/>
</dbReference>
<dbReference type="PANTHER" id="PTHR42718:SF9">
    <property type="entry name" value="MAJOR FACILITATOR SUPERFAMILY MULTIDRUG TRANSPORTER MFSC"/>
    <property type="match status" value="1"/>
</dbReference>
<feature type="transmembrane region" description="Helical" evidence="7">
    <location>
        <begin position="336"/>
        <end position="358"/>
    </location>
</feature>
<feature type="transmembrane region" description="Helical" evidence="7">
    <location>
        <begin position="265"/>
        <end position="285"/>
    </location>
</feature>
<feature type="transmembrane region" description="Helical" evidence="7">
    <location>
        <begin position="200"/>
        <end position="219"/>
    </location>
</feature>
<dbReference type="OrthoDB" id="2130629at2759"/>
<evidence type="ECO:0000256" key="4">
    <source>
        <dbReference type="ARBA" id="ARBA00022989"/>
    </source>
</evidence>
<accession>A0A8H3TRI3</accession>
<dbReference type="GO" id="GO:0022857">
    <property type="term" value="F:transmembrane transporter activity"/>
    <property type="evidence" value="ECO:0007669"/>
    <property type="project" value="InterPro"/>
</dbReference>
<evidence type="ECO:0000256" key="3">
    <source>
        <dbReference type="ARBA" id="ARBA00022692"/>
    </source>
</evidence>
<feature type="transmembrane region" description="Helical" evidence="7">
    <location>
        <begin position="74"/>
        <end position="95"/>
    </location>
</feature>
<evidence type="ECO:0000313" key="9">
    <source>
        <dbReference type="EMBL" id="GHJ85828.1"/>
    </source>
</evidence>
<keyword evidence="5 7" id="KW-0472">Membrane</keyword>
<dbReference type="PANTHER" id="PTHR42718">
    <property type="entry name" value="MAJOR FACILITATOR SUPERFAMILY MULTIDRUG TRANSPORTER MFSC"/>
    <property type="match status" value="1"/>
</dbReference>
<evidence type="ECO:0000259" key="8">
    <source>
        <dbReference type="PROSITE" id="PS50850"/>
    </source>
</evidence>
<keyword evidence="10" id="KW-1185">Reference proteome</keyword>
<name>A0A8H3TRI3_9TREE</name>
<keyword evidence="2" id="KW-0813">Transport</keyword>
<gene>
    <name evidence="9" type="ORF">NliqN6_2230</name>
</gene>
<feature type="transmembrane region" description="Helical" evidence="7">
    <location>
        <begin position="297"/>
        <end position="315"/>
    </location>
</feature>